<evidence type="ECO:0000256" key="10">
    <source>
        <dbReference type="RuleBase" id="RU004374"/>
    </source>
</evidence>
<feature type="compositionally biased region" description="Basic and acidic residues" evidence="11">
    <location>
        <begin position="262"/>
        <end position="276"/>
    </location>
</feature>
<evidence type="ECO:0000256" key="2">
    <source>
        <dbReference type="ARBA" id="ARBA00022540"/>
    </source>
</evidence>
<reference evidence="12 13" key="1">
    <citation type="journal article" date="2018" name="Cell">
        <title>The Chara Genome: Secondary Complexity and Implications for Plant Terrestrialization.</title>
        <authorList>
            <person name="Nishiyama T."/>
            <person name="Sakayama H."/>
            <person name="Vries J.D."/>
            <person name="Buschmann H."/>
            <person name="Saint-Marcoux D."/>
            <person name="Ullrich K.K."/>
            <person name="Haas F.B."/>
            <person name="Vanderstraeten L."/>
            <person name="Becker D."/>
            <person name="Lang D."/>
            <person name="Vosolsobe S."/>
            <person name="Rombauts S."/>
            <person name="Wilhelmsson P.K.I."/>
            <person name="Janitza P."/>
            <person name="Kern R."/>
            <person name="Heyl A."/>
            <person name="Rumpler F."/>
            <person name="Villalobos L.I.A.C."/>
            <person name="Clay J.M."/>
            <person name="Skokan R."/>
            <person name="Toyoda A."/>
            <person name="Suzuki Y."/>
            <person name="Kagoshima H."/>
            <person name="Schijlen E."/>
            <person name="Tajeshwar N."/>
            <person name="Catarino B."/>
            <person name="Hetherington A.J."/>
            <person name="Saltykova A."/>
            <person name="Bonnot C."/>
            <person name="Breuninger H."/>
            <person name="Symeonidi A."/>
            <person name="Radhakrishnan G.V."/>
            <person name="Van Nieuwerburgh F."/>
            <person name="Deforce D."/>
            <person name="Chang C."/>
            <person name="Karol K.G."/>
            <person name="Hedrich R."/>
            <person name="Ulvskov P."/>
            <person name="Glockner G."/>
            <person name="Delwiche C.F."/>
            <person name="Petrasek J."/>
            <person name="Van de Peer Y."/>
            <person name="Friml J."/>
            <person name="Beilby M."/>
            <person name="Dolan L."/>
            <person name="Kohara Y."/>
            <person name="Sugano S."/>
            <person name="Fujiyama A."/>
            <person name="Delaux P.-M."/>
            <person name="Quint M."/>
            <person name="TheiBen G."/>
            <person name="Hagemann M."/>
            <person name="Harholt J."/>
            <person name="Dunand C."/>
            <person name="Zachgo S."/>
            <person name="Langdale J."/>
            <person name="Maumus F."/>
            <person name="Straeten D.V.D."/>
            <person name="Gould S.B."/>
            <person name="Rensing S.A."/>
        </authorList>
    </citation>
    <scope>NUCLEOTIDE SEQUENCE [LARGE SCALE GENOMIC DNA]</scope>
    <source>
        <strain evidence="12 13">S276</strain>
    </source>
</reference>
<dbReference type="Gramene" id="GBG64239">
    <property type="protein sequence ID" value="GBG64239"/>
    <property type="gene ID" value="CBR_g41160"/>
</dbReference>
<dbReference type="PANTHER" id="PTHR11960:SF8">
    <property type="entry name" value="EUKARYOTIC TRANSLATION INITIATION FACTOR 4E1-RELATED"/>
    <property type="match status" value="1"/>
</dbReference>
<feature type="region of interest" description="Disordered" evidence="11">
    <location>
        <begin position="195"/>
        <end position="217"/>
    </location>
</feature>
<evidence type="ECO:0000256" key="8">
    <source>
        <dbReference type="ARBA" id="ARBA00032656"/>
    </source>
</evidence>
<feature type="compositionally biased region" description="Low complexity" evidence="11">
    <location>
        <begin position="109"/>
        <end position="119"/>
    </location>
</feature>
<dbReference type="Gene3D" id="3.30.760.10">
    <property type="entry name" value="RNA Cap, Translation Initiation Factor Eif4e"/>
    <property type="match status" value="1"/>
</dbReference>
<dbReference type="PANTHER" id="PTHR11960">
    <property type="entry name" value="EUKARYOTIC TRANSLATION INITIATION FACTOR 4E RELATED"/>
    <property type="match status" value="1"/>
</dbReference>
<dbReference type="AlphaFoldDB" id="A0A388K2J8"/>
<dbReference type="PROSITE" id="PS00813">
    <property type="entry name" value="IF4E"/>
    <property type="match status" value="1"/>
</dbReference>
<comment type="caution">
    <text evidence="12">The sequence shown here is derived from an EMBL/GenBank/DDBJ whole genome shotgun (WGS) entry which is preliminary data.</text>
</comment>
<accession>A0A388K2J8</accession>
<dbReference type="InterPro" id="IPR001040">
    <property type="entry name" value="TIF_eIF_4E"/>
</dbReference>
<dbReference type="InterPro" id="IPR023398">
    <property type="entry name" value="TIF_eIF4e-like"/>
</dbReference>
<evidence type="ECO:0000256" key="7">
    <source>
        <dbReference type="ARBA" id="ARBA00030245"/>
    </source>
</evidence>
<dbReference type="GO" id="GO:0003743">
    <property type="term" value="F:translation initiation factor activity"/>
    <property type="evidence" value="ECO:0007669"/>
    <property type="project" value="UniProtKB-KW"/>
</dbReference>
<evidence type="ECO:0000256" key="11">
    <source>
        <dbReference type="SAM" id="MobiDB-lite"/>
    </source>
</evidence>
<evidence type="ECO:0000256" key="1">
    <source>
        <dbReference type="ARBA" id="ARBA00009860"/>
    </source>
</evidence>
<keyword evidence="6" id="KW-1015">Disulfide bond</keyword>
<dbReference type="GO" id="GO:0006417">
    <property type="term" value="P:regulation of translation"/>
    <property type="evidence" value="ECO:0007669"/>
    <property type="project" value="UniProtKB-KW"/>
</dbReference>
<sequence>MQLIFVKQKVGEKIRNLPQEGLLPAHGEIPVGWKESSVCYSRATEPLSPTIQLPDWSGAAGKDGKAAELGRKEPTGPGASPEDSAPGPVGGTAECTVGGQLKGLPAGVSSARGGPSEAGEAGGGQTFAPLRGADSLSTPAAAAGLPVSPPRRAGTQAARGESHRCRRSSTASVVVADGANGGVGVGGAGGISSLSSSSLPNASAAGRVTDEPPVEKSVIVTRCKPTGNVINSEESIEQPPPPVLPVAAALNGGEGELTGKGTKSEGLELGRNRLEEEEKEAEAAAAAEVTSREAGEGGTMVEKTAEVGEAAPAATPPSSGSVADIGSSPPTGAGEGGSTPTTAEQGAAPPPAAASTGSPDHVSPVGPLSSPIPAKKHPLYNHWTLWYDAGSSGGGRGGPGGRQAAWGSTLRQVYSFGFVEDFWCMYNNIKPPSDLRKGTDLHMFKRNVEPKWEDPVCEKGGKWTVASPAKQVLDAFWLNTLLALIGEQFDEGNDICGVVVNIRDKDRISLWTSTATNEVRQMSIGKQWKVVLDLNEKSMMGFTAHEDAKSGGRSKNKELYYI</sequence>
<keyword evidence="5 10" id="KW-0648">Protein biosynthesis</keyword>
<dbReference type="InterPro" id="IPR019770">
    <property type="entry name" value="TIF_eIF_4E_CS"/>
</dbReference>
<dbReference type="OrthoDB" id="590761at2759"/>
<proteinExistence type="inferred from homology"/>
<dbReference type="FunFam" id="3.30.760.10:FF:000003">
    <property type="entry name" value="Eukaryotic translation initiation factor 4E"/>
    <property type="match status" value="1"/>
</dbReference>
<evidence type="ECO:0000256" key="4">
    <source>
        <dbReference type="ARBA" id="ARBA00022884"/>
    </source>
</evidence>
<feature type="compositionally biased region" description="Low complexity" evidence="11">
    <location>
        <begin position="310"/>
        <end position="323"/>
    </location>
</feature>
<dbReference type="EMBL" id="BFEA01000048">
    <property type="protein sequence ID" value="GBG64239.1"/>
    <property type="molecule type" value="Genomic_DNA"/>
</dbReference>
<keyword evidence="3" id="KW-0810">Translation regulation</keyword>
<dbReference type="Pfam" id="PF01652">
    <property type="entry name" value="IF4E"/>
    <property type="match status" value="1"/>
</dbReference>
<evidence type="ECO:0000256" key="3">
    <source>
        <dbReference type="ARBA" id="ARBA00022845"/>
    </source>
</evidence>
<evidence type="ECO:0000256" key="6">
    <source>
        <dbReference type="ARBA" id="ARBA00023157"/>
    </source>
</evidence>
<organism evidence="12 13">
    <name type="scientific">Chara braunii</name>
    <name type="common">Braun's stonewort</name>
    <dbReference type="NCBI Taxonomy" id="69332"/>
    <lineage>
        <taxon>Eukaryota</taxon>
        <taxon>Viridiplantae</taxon>
        <taxon>Streptophyta</taxon>
        <taxon>Charophyceae</taxon>
        <taxon>Charales</taxon>
        <taxon>Characeae</taxon>
        <taxon>Chara</taxon>
    </lineage>
</organism>
<feature type="compositionally biased region" description="Low complexity" evidence="11">
    <location>
        <begin position="339"/>
        <end position="359"/>
    </location>
</feature>
<dbReference type="SUPFAM" id="SSF55418">
    <property type="entry name" value="eIF4e-like"/>
    <property type="match status" value="1"/>
</dbReference>
<evidence type="ECO:0000256" key="5">
    <source>
        <dbReference type="ARBA" id="ARBA00022917"/>
    </source>
</evidence>
<feature type="region of interest" description="Disordered" evidence="11">
    <location>
        <begin position="231"/>
        <end position="370"/>
    </location>
</feature>
<dbReference type="GO" id="GO:0016281">
    <property type="term" value="C:eukaryotic translation initiation factor 4F complex"/>
    <property type="evidence" value="ECO:0007669"/>
    <property type="project" value="TreeGrafter"/>
</dbReference>
<feature type="compositionally biased region" description="Low complexity" evidence="11">
    <location>
        <begin position="195"/>
        <end position="206"/>
    </location>
</feature>
<comment type="similarity">
    <text evidence="1 10">Belongs to the eukaryotic initiation factor 4E family.</text>
</comment>
<dbReference type="GO" id="GO:0000340">
    <property type="term" value="F:RNA 7-methylguanosine cap binding"/>
    <property type="evidence" value="ECO:0007669"/>
    <property type="project" value="TreeGrafter"/>
</dbReference>
<gene>
    <name evidence="12" type="ORF">CBR_g41160</name>
</gene>
<keyword evidence="2 10" id="KW-0396">Initiation factor</keyword>
<name>A0A388K2J8_CHABU</name>
<evidence type="ECO:0000313" key="13">
    <source>
        <dbReference type="Proteomes" id="UP000265515"/>
    </source>
</evidence>
<evidence type="ECO:0000313" key="12">
    <source>
        <dbReference type="EMBL" id="GBG64239.1"/>
    </source>
</evidence>
<dbReference type="Proteomes" id="UP000265515">
    <property type="component" value="Unassembled WGS sequence"/>
</dbReference>
<feature type="region of interest" description="Disordered" evidence="11">
    <location>
        <begin position="48"/>
        <end position="171"/>
    </location>
</feature>
<evidence type="ECO:0000256" key="9">
    <source>
        <dbReference type="ARBA" id="ARBA00041713"/>
    </source>
</evidence>
<keyword evidence="4 10" id="KW-0694">RNA-binding</keyword>
<feature type="compositionally biased region" description="Basic and acidic residues" evidence="11">
    <location>
        <begin position="62"/>
        <end position="74"/>
    </location>
</feature>
<dbReference type="STRING" id="69332.A0A388K2J8"/>
<protein>
    <recommendedName>
        <fullName evidence="8">eIF-4F 25 kDa subunit</fullName>
    </recommendedName>
    <alternativeName>
        <fullName evidence="9">eIF-4F p26 subunit</fullName>
    </alternativeName>
    <alternativeName>
        <fullName evidence="7">mRNA cap-binding protein</fullName>
    </alternativeName>
</protein>
<keyword evidence="13" id="KW-1185">Reference proteome</keyword>